<gene>
    <name evidence="2" type="ORF">BN869_000003461_1</name>
</gene>
<evidence type="ECO:0000256" key="1">
    <source>
        <dbReference type="SAM" id="MobiDB-lite"/>
    </source>
</evidence>
<accession>A0A0B7JY66</accession>
<feature type="compositionally biased region" description="Basic and acidic residues" evidence="1">
    <location>
        <begin position="21"/>
        <end position="33"/>
    </location>
</feature>
<dbReference type="AlphaFoldDB" id="A0A0B7JY66"/>
<organism evidence="2">
    <name type="scientific">Bionectria ochroleuca</name>
    <name type="common">Gliocladium roseum</name>
    <dbReference type="NCBI Taxonomy" id="29856"/>
    <lineage>
        <taxon>Eukaryota</taxon>
        <taxon>Fungi</taxon>
        <taxon>Dikarya</taxon>
        <taxon>Ascomycota</taxon>
        <taxon>Pezizomycotina</taxon>
        <taxon>Sordariomycetes</taxon>
        <taxon>Hypocreomycetidae</taxon>
        <taxon>Hypocreales</taxon>
        <taxon>Bionectriaceae</taxon>
        <taxon>Clonostachys</taxon>
    </lineage>
</organism>
<evidence type="ECO:0000313" key="2">
    <source>
        <dbReference type="EMBL" id="CEO47406.1"/>
    </source>
</evidence>
<reference evidence="2" key="1">
    <citation type="submission" date="2015-01" db="EMBL/GenBank/DDBJ databases">
        <authorList>
            <person name="Durling Mikael"/>
        </authorList>
    </citation>
    <scope>NUCLEOTIDE SEQUENCE</scope>
</reference>
<sequence length="108" mass="12141">MVSFEPRNGSFEPANRSLAPRRFDQTPSKHDRSVSNFTPPDVYMNTCKDAPAAGSICLRSPQQPNGRWRGHPNKGSALLVQRVAQPGSRKYWRGEGFKEGEPKSRELE</sequence>
<proteinExistence type="predicted"/>
<protein>
    <submittedName>
        <fullName evidence="2">Uncharacterized protein</fullName>
    </submittedName>
</protein>
<feature type="region of interest" description="Disordered" evidence="1">
    <location>
        <begin position="1"/>
        <end position="40"/>
    </location>
</feature>
<name>A0A0B7JY66_BIOOC</name>
<feature type="compositionally biased region" description="Basic and acidic residues" evidence="1">
    <location>
        <begin position="92"/>
        <end position="108"/>
    </location>
</feature>
<feature type="region of interest" description="Disordered" evidence="1">
    <location>
        <begin position="87"/>
        <end position="108"/>
    </location>
</feature>
<dbReference type="EMBL" id="CDPU01000007">
    <property type="protein sequence ID" value="CEO47406.1"/>
    <property type="molecule type" value="Genomic_DNA"/>
</dbReference>